<keyword evidence="5" id="KW-1185">Reference proteome</keyword>
<protein>
    <submittedName>
        <fullName evidence="4">Aspartic-type endopeptidase</fullName>
    </submittedName>
</protein>
<dbReference type="EMBL" id="MU827783">
    <property type="protein sequence ID" value="KAJ7336042.1"/>
    <property type="molecule type" value="Genomic_DNA"/>
</dbReference>
<feature type="region of interest" description="Disordered" evidence="2">
    <location>
        <begin position="262"/>
        <end position="282"/>
    </location>
</feature>
<evidence type="ECO:0000313" key="5">
    <source>
        <dbReference type="Proteomes" id="UP001163046"/>
    </source>
</evidence>
<reference evidence="4" key="1">
    <citation type="submission" date="2023-01" db="EMBL/GenBank/DDBJ databases">
        <title>Genome assembly of the deep-sea coral Lophelia pertusa.</title>
        <authorList>
            <person name="Herrera S."/>
            <person name="Cordes E."/>
        </authorList>
    </citation>
    <scope>NUCLEOTIDE SEQUENCE</scope>
    <source>
        <strain evidence="4">USNM1676648</strain>
        <tissue evidence="4">Polyp</tissue>
    </source>
</reference>
<dbReference type="InterPro" id="IPR021109">
    <property type="entry name" value="Peptidase_aspartic_dom_sf"/>
</dbReference>
<dbReference type="Gene3D" id="2.40.70.10">
    <property type="entry name" value="Acid Proteases"/>
    <property type="match status" value="1"/>
</dbReference>
<dbReference type="PROSITE" id="PS50158">
    <property type="entry name" value="ZF_CCHC"/>
    <property type="match status" value="1"/>
</dbReference>
<evidence type="ECO:0000256" key="2">
    <source>
        <dbReference type="SAM" id="MobiDB-lite"/>
    </source>
</evidence>
<evidence type="ECO:0000256" key="1">
    <source>
        <dbReference type="PROSITE-ProRule" id="PRU00047"/>
    </source>
</evidence>
<gene>
    <name evidence="4" type="primary">ASPRV1_1</name>
    <name evidence="4" type="ORF">OS493_013417</name>
</gene>
<feature type="domain" description="CCHC-type" evidence="3">
    <location>
        <begin position="112"/>
        <end position="125"/>
    </location>
</feature>
<proteinExistence type="predicted"/>
<name>A0A9W9YH11_9CNID</name>
<organism evidence="4 5">
    <name type="scientific">Desmophyllum pertusum</name>
    <dbReference type="NCBI Taxonomy" id="174260"/>
    <lineage>
        <taxon>Eukaryota</taxon>
        <taxon>Metazoa</taxon>
        <taxon>Cnidaria</taxon>
        <taxon>Anthozoa</taxon>
        <taxon>Hexacorallia</taxon>
        <taxon>Scleractinia</taxon>
        <taxon>Caryophylliina</taxon>
        <taxon>Caryophylliidae</taxon>
        <taxon>Desmophyllum</taxon>
    </lineage>
</organism>
<dbReference type="CDD" id="cd00303">
    <property type="entry name" value="retropepsin_like"/>
    <property type="match status" value="1"/>
</dbReference>
<dbReference type="GO" id="GO:0008270">
    <property type="term" value="F:zinc ion binding"/>
    <property type="evidence" value="ECO:0007669"/>
    <property type="project" value="UniProtKB-KW"/>
</dbReference>
<dbReference type="SUPFAM" id="SSF50630">
    <property type="entry name" value="Acid proteases"/>
    <property type="match status" value="1"/>
</dbReference>
<dbReference type="Proteomes" id="UP001163046">
    <property type="component" value="Unassembled WGS sequence"/>
</dbReference>
<dbReference type="InterPro" id="IPR001878">
    <property type="entry name" value="Znf_CCHC"/>
</dbReference>
<evidence type="ECO:0000313" key="4">
    <source>
        <dbReference type="EMBL" id="KAJ7336042.1"/>
    </source>
</evidence>
<keyword evidence="1" id="KW-0863">Zinc-finger</keyword>
<accession>A0A9W9YH11</accession>
<keyword evidence="1" id="KW-0479">Metal-binding</keyword>
<keyword evidence="1" id="KW-0862">Zinc</keyword>
<feature type="compositionally biased region" description="Low complexity" evidence="2">
    <location>
        <begin position="271"/>
        <end position="282"/>
    </location>
</feature>
<dbReference type="AlphaFoldDB" id="A0A9W9YH11"/>
<comment type="caution">
    <text evidence="4">The sequence shown here is derived from an EMBL/GenBank/DDBJ whole genome shotgun (WGS) entry which is preliminary data.</text>
</comment>
<feature type="compositionally biased region" description="Polar residues" evidence="2">
    <location>
        <begin position="1"/>
        <end position="22"/>
    </location>
</feature>
<evidence type="ECO:0000259" key="3">
    <source>
        <dbReference type="PROSITE" id="PS50158"/>
    </source>
</evidence>
<sequence length="417" mass="47188">MISGPQSLAAYQSNAPSGSNYNRDNEDNEVARLKEEIHQLKASLRESQPPKGGQTYSYVRNRAHQEVNSDLSYALEDIRRMQSRMDGFMRTYASRNSRQDQRVQIRDYRPTCDSCGKAGHVIQHCFHRFQQSPNHSQPQTSQELLPMSTFKKPPRAISHPMITPTLLDEACQYPPAPQPTNDNQEIVVRIEICSGNKTSDSKNVTLMPNVTEENLGKEKSKLPVSATVKLNNDLTAKVKLREDNTRIKYLFNQQTQLFRCRKQPHRENDQPSTKTPTSPIIPLNEEPARNAFVTAKLLGYPVDLLESWLISGACISVIDAEFLREVFANDKSTIVPSTYSQVYTVSGEKLPTIGKVEVNLSFNGRKFPFQFHVIENMIHNAVIGRDFLLSHHAIINFADGTLKLDNIHPIDLSMKAI</sequence>
<feature type="region of interest" description="Disordered" evidence="2">
    <location>
        <begin position="1"/>
        <end position="27"/>
    </location>
</feature>
<dbReference type="GO" id="GO:0003676">
    <property type="term" value="F:nucleic acid binding"/>
    <property type="evidence" value="ECO:0007669"/>
    <property type="project" value="InterPro"/>
</dbReference>